<feature type="non-terminal residue" evidence="1">
    <location>
        <position position="1"/>
    </location>
</feature>
<dbReference type="AlphaFoldDB" id="X1IZ60"/>
<protein>
    <recommendedName>
        <fullName evidence="2">Bacterial repeat domain-containing protein</fullName>
    </recommendedName>
</protein>
<comment type="caution">
    <text evidence="1">The sequence shown here is derived from an EMBL/GenBank/DDBJ whole genome shotgun (WGS) entry which is preliminary data.</text>
</comment>
<evidence type="ECO:0008006" key="2">
    <source>
        <dbReference type="Google" id="ProtNLM"/>
    </source>
</evidence>
<organism evidence="1">
    <name type="scientific">marine sediment metagenome</name>
    <dbReference type="NCBI Taxonomy" id="412755"/>
    <lineage>
        <taxon>unclassified sequences</taxon>
        <taxon>metagenomes</taxon>
        <taxon>ecological metagenomes</taxon>
    </lineage>
</organism>
<accession>X1IZ60</accession>
<gene>
    <name evidence="1" type="ORF">S03H2_43561</name>
</gene>
<name>X1IZ60_9ZZZZ</name>
<evidence type="ECO:0000313" key="1">
    <source>
        <dbReference type="EMBL" id="GAH71384.1"/>
    </source>
</evidence>
<reference evidence="1" key="1">
    <citation type="journal article" date="2014" name="Front. Microbiol.">
        <title>High frequency of phylogenetically diverse reductive dehalogenase-homologous genes in deep subseafloor sedimentary metagenomes.</title>
        <authorList>
            <person name="Kawai M."/>
            <person name="Futagami T."/>
            <person name="Toyoda A."/>
            <person name="Takaki Y."/>
            <person name="Nishi S."/>
            <person name="Hori S."/>
            <person name="Arai W."/>
            <person name="Tsubouchi T."/>
            <person name="Morono Y."/>
            <person name="Uchiyama I."/>
            <person name="Ito T."/>
            <person name="Fujiyama A."/>
            <person name="Inagaki F."/>
            <person name="Takami H."/>
        </authorList>
    </citation>
    <scope>NUCLEOTIDE SEQUENCE</scope>
    <source>
        <strain evidence="1">Expedition CK06-06</strain>
    </source>
</reference>
<dbReference type="EMBL" id="BARU01027184">
    <property type="protein sequence ID" value="GAH71384.1"/>
    <property type="molecule type" value="Genomic_DNA"/>
</dbReference>
<sequence length="205" mass="23096">YNIGDSIPFTVTYEYKGRAQRGQLIISLGTGSYPAFLPVVNYDPMAVSFEEAMDWTRMSISGTFRLTPSPPLRQGQLYNTRARLETLEDPAQETDTDWGIIRIAEVAPPPPPPAPPPEPPPVTTYTLTTTVLPSVAYGWIKRDPNKTVYDYNERVEITAIVDPHVATTHVFSHWDIDGVTYDVGPRVNLIMDRDHKATAFFMRRL</sequence>
<proteinExistence type="predicted"/>